<dbReference type="SUPFAM" id="SSF56349">
    <property type="entry name" value="DNA breaking-rejoining enzymes"/>
    <property type="match status" value="1"/>
</dbReference>
<feature type="domain" description="Tyr recombinase" evidence="6">
    <location>
        <begin position="152"/>
        <end position="323"/>
    </location>
</feature>
<dbReference type="InterPro" id="IPR011010">
    <property type="entry name" value="DNA_brk_join_enz"/>
</dbReference>
<dbReference type="InterPro" id="IPR002104">
    <property type="entry name" value="Integrase_catalytic"/>
</dbReference>
<keyword evidence="3 5" id="KW-0238">DNA-binding</keyword>
<accession>A0A086XX38</accession>
<dbReference type="PANTHER" id="PTHR30349:SF64">
    <property type="entry name" value="PROPHAGE INTEGRASE INTD-RELATED"/>
    <property type="match status" value="1"/>
</dbReference>
<evidence type="ECO:0000256" key="2">
    <source>
        <dbReference type="ARBA" id="ARBA00022908"/>
    </source>
</evidence>
<dbReference type="GO" id="GO:0003677">
    <property type="term" value="F:DNA binding"/>
    <property type="evidence" value="ECO:0007669"/>
    <property type="project" value="UniProtKB-UniRule"/>
</dbReference>
<proteinExistence type="inferred from homology"/>
<gene>
    <name evidence="8" type="ORF">CN97_02845</name>
</gene>
<dbReference type="InterPro" id="IPR013762">
    <property type="entry name" value="Integrase-like_cat_sf"/>
</dbReference>
<dbReference type="eggNOG" id="COG0582">
    <property type="taxonomic scope" value="Bacteria"/>
</dbReference>
<keyword evidence="2" id="KW-0229">DNA integration</keyword>
<keyword evidence="9" id="KW-1185">Reference proteome</keyword>
<dbReference type="PANTHER" id="PTHR30349">
    <property type="entry name" value="PHAGE INTEGRASE-RELATED"/>
    <property type="match status" value="1"/>
</dbReference>
<evidence type="ECO:0000313" key="8">
    <source>
        <dbReference type="EMBL" id="KFI26588.1"/>
    </source>
</evidence>
<dbReference type="Gene3D" id="1.10.443.10">
    <property type="entry name" value="Intergrase catalytic core"/>
    <property type="match status" value="1"/>
</dbReference>
<dbReference type="PROSITE" id="PS51900">
    <property type="entry name" value="CB"/>
    <property type="match status" value="1"/>
</dbReference>
<reference evidence="8 9" key="1">
    <citation type="submission" date="2014-03" db="EMBL/GenBank/DDBJ databases">
        <title>Genome of Haematobacter massiliensis CCUG 47968.</title>
        <authorList>
            <person name="Wang D."/>
            <person name="Wang G."/>
        </authorList>
    </citation>
    <scope>NUCLEOTIDE SEQUENCE [LARGE SCALE GENOMIC DNA]</scope>
    <source>
        <strain evidence="8 9">CCUG 47968</strain>
    </source>
</reference>
<evidence type="ECO:0000256" key="1">
    <source>
        <dbReference type="ARBA" id="ARBA00008857"/>
    </source>
</evidence>
<comment type="caution">
    <text evidence="8">The sequence shown here is derived from an EMBL/GenBank/DDBJ whole genome shotgun (WGS) entry which is preliminary data.</text>
</comment>
<dbReference type="InterPro" id="IPR050090">
    <property type="entry name" value="Tyrosine_recombinase_XerCD"/>
</dbReference>
<dbReference type="EMBL" id="JGYG01000015">
    <property type="protein sequence ID" value="KFI26588.1"/>
    <property type="molecule type" value="Genomic_DNA"/>
</dbReference>
<keyword evidence="4" id="KW-0233">DNA recombination</keyword>
<comment type="similarity">
    <text evidence="1">Belongs to the 'phage' integrase family.</text>
</comment>
<feature type="domain" description="Core-binding (CB)" evidence="7">
    <location>
        <begin position="52"/>
        <end position="133"/>
    </location>
</feature>
<dbReference type="Gene3D" id="1.10.150.130">
    <property type="match status" value="1"/>
</dbReference>
<evidence type="ECO:0000256" key="4">
    <source>
        <dbReference type="ARBA" id="ARBA00023172"/>
    </source>
</evidence>
<dbReference type="CDD" id="cd00796">
    <property type="entry name" value="INT_Rci_Hp1_C"/>
    <property type="match status" value="1"/>
</dbReference>
<evidence type="ECO:0000259" key="6">
    <source>
        <dbReference type="PROSITE" id="PS51898"/>
    </source>
</evidence>
<evidence type="ECO:0000256" key="5">
    <source>
        <dbReference type="PROSITE-ProRule" id="PRU01248"/>
    </source>
</evidence>
<dbReference type="InterPro" id="IPR044068">
    <property type="entry name" value="CB"/>
</dbReference>
<dbReference type="Proteomes" id="UP000028826">
    <property type="component" value="Unassembled WGS sequence"/>
</dbReference>
<dbReference type="InterPro" id="IPR010998">
    <property type="entry name" value="Integrase_recombinase_N"/>
</dbReference>
<dbReference type="OrthoDB" id="9808346at2"/>
<evidence type="ECO:0000259" key="7">
    <source>
        <dbReference type="PROSITE" id="PS51900"/>
    </source>
</evidence>
<evidence type="ECO:0000256" key="3">
    <source>
        <dbReference type="ARBA" id="ARBA00023125"/>
    </source>
</evidence>
<dbReference type="GO" id="GO:0015074">
    <property type="term" value="P:DNA integration"/>
    <property type="evidence" value="ECO:0007669"/>
    <property type="project" value="UniProtKB-KW"/>
</dbReference>
<dbReference type="GO" id="GO:0006310">
    <property type="term" value="P:DNA recombination"/>
    <property type="evidence" value="ECO:0007669"/>
    <property type="project" value="UniProtKB-KW"/>
</dbReference>
<name>A0A086XX38_9RHOB</name>
<dbReference type="PROSITE" id="PS51898">
    <property type="entry name" value="TYR_RECOMBINASE"/>
    <property type="match status" value="1"/>
</dbReference>
<dbReference type="AlphaFoldDB" id="A0A086XX38"/>
<protein>
    <submittedName>
        <fullName evidence="8">Integrase</fullName>
    </submittedName>
</protein>
<dbReference type="STRING" id="195105.CN97_02845"/>
<sequence>MREYSVGRLNGRFVVTWDDNGKRRRFRLAAETRREAESEALTVLRRETRPSGAPRTVRDIWREYCDEHAGRPATKNMTFTGLPILAHFGTLLPDQITGQHCRDYAASRAAEGRKTGTVWTELGHLSTALNWAAKSRIIDRAPHIQRPKKPAPKDRYLTRSEIDRLLAVVETPHIRLAVILMLSTAARVGAVLDLTWDRVDEKRGRIDLRRDMDGPRKGRAVVPINPGLRASLLTAREAAQTDHVIEYAGAPVRSIRTGLQAACRKAKLSDVTPHVFRHTAAVHMAEAGVPMSAISQYLGHSSTSITERVYARYSPDYLADAARAIDFVGIRSVK</sequence>
<evidence type="ECO:0000313" key="9">
    <source>
        <dbReference type="Proteomes" id="UP000028826"/>
    </source>
</evidence>
<dbReference type="Pfam" id="PF00589">
    <property type="entry name" value="Phage_integrase"/>
    <property type="match status" value="1"/>
</dbReference>
<organism evidence="8 9">
    <name type="scientific">Haematobacter massiliensis</name>
    <dbReference type="NCBI Taxonomy" id="195105"/>
    <lineage>
        <taxon>Bacteria</taxon>
        <taxon>Pseudomonadati</taxon>
        <taxon>Pseudomonadota</taxon>
        <taxon>Alphaproteobacteria</taxon>
        <taxon>Rhodobacterales</taxon>
        <taxon>Paracoccaceae</taxon>
        <taxon>Haematobacter</taxon>
    </lineage>
</organism>